<dbReference type="Gene3D" id="3.40.30.10">
    <property type="entry name" value="Glutaredoxin"/>
    <property type="match status" value="1"/>
</dbReference>
<proteinExistence type="predicted"/>
<dbReference type="Gene3D" id="1.20.1050.10">
    <property type="match status" value="1"/>
</dbReference>
<keyword evidence="1" id="KW-0808">Transferase</keyword>
<dbReference type="GO" id="GO:0016740">
    <property type="term" value="F:transferase activity"/>
    <property type="evidence" value="ECO:0007669"/>
    <property type="project" value="UniProtKB-KW"/>
</dbReference>
<keyword evidence="2" id="KW-1185">Reference proteome</keyword>
<dbReference type="EMBL" id="KZ613517">
    <property type="protein sequence ID" value="PMD14917.1"/>
    <property type="molecule type" value="Genomic_DNA"/>
</dbReference>
<dbReference type="PANTHER" id="PTHR44051:SF8">
    <property type="entry name" value="GLUTATHIONE S-TRANSFERASE GSTA"/>
    <property type="match status" value="1"/>
</dbReference>
<dbReference type="OrthoDB" id="422574at2759"/>
<sequence length="142" mass="16629">METSAELLYLLKFDKEHCFGFKDELEQSELLQWLLFWHGSGAPYQRNLGYFRRAQEQSDFAIKRFRKETYRVFGVLELQLSGKYTGQTKDYLAGKGKGKFSVADIGTYTDKEMAEYPHLLEWVERIGKRPAIQRGIGGRYKQ</sequence>
<gene>
    <name evidence="1" type="ORF">NA56DRAFT_693625</name>
</gene>
<reference evidence="1 2" key="1">
    <citation type="submission" date="2016-05" db="EMBL/GenBank/DDBJ databases">
        <title>A degradative enzymes factory behind the ericoid mycorrhizal symbiosis.</title>
        <authorList>
            <consortium name="DOE Joint Genome Institute"/>
            <person name="Martino E."/>
            <person name="Morin E."/>
            <person name="Grelet G."/>
            <person name="Kuo A."/>
            <person name="Kohler A."/>
            <person name="Daghino S."/>
            <person name="Barry K."/>
            <person name="Choi C."/>
            <person name="Cichocki N."/>
            <person name="Clum A."/>
            <person name="Copeland A."/>
            <person name="Hainaut M."/>
            <person name="Haridas S."/>
            <person name="Labutti K."/>
            <person name="Lindquist E."/>
            <person name="Lipzen A."/>
            <person name="Khouja H.-R."/>
            <person name="Murat C."/>
            <person name="Ohm R."/>
            <person name="Olson A."/>
            <person name="Spatafora J."/>
            <person name="Veneault-Fourrey C."/>
            <person name="Henrissat B."/>
            <person name="Grigoriev I."/>
            <person name="Martin F."/>
            <person name="Perotto S."/>
        </authorList>
    </citation>
    <scope>NUCLEOTIDE SEQUENCE [LARGE SCALE GENOMIC DNA]</scope>
    <source>
        <strain evidence="1 2">UAMH 7357</strain>
    </source>
</reference>
<organism evidence="1 2">
    <name type="scientific">Hyaloscypha hepaticicola</name>
    <dbReference type="NCBI Taxonomy" id="2082293"/>
    <lineage>
        <taxon>Eukaryota</taxon>
        <taxon>Fungi</taxon>
        <taxon>Dikarya</taxon>
        <taxon>Ascomycota</taxon>
        <taxon>Pezizomycotina</taxon>
        <taxon>Leotiomycetes</taxon>
        <taxon>Helotiales</taxon>
        <taxon>Hyaloscyphaceae</taxon>
        <taxon>Hyaloscypha</taxon>
    </lineage>
</organism>
<dbReference type="PANTHER" id="PTHR44051">
    <property type="entry name" value="GLUTATHIONE S-TRANSFERASE-RELATED"/>
    <property type="match status" value="1"/>
</dbReference>
<accession>A0A2J6PLL7</accession>
<dbReference type="AlphaFoldDB" id="A0A2J6PLL7"/>
<dbReference type="InterPro" id="IPR036282">
    <property type="entry name" value="Glutathione-S-Trfase_C_sf"/>
</dbReference>
<evidence type="ECO:0000313" key="2">
    <source>
        <dbReference type="Proteomes" id="UP000235672"/>
    </source>
</evidence>
<evidence type="ECO:0000313" key="1">
    <source>
        <dbReference type="EMBL" id="PMD14917.1"/>
    </source>
</evidence>
<dbReference type="SUPFAM" id="SSF47616">
    <property type="entry name" value="GST C-terminal domain-like"/>
    <property type="match status" value="1"/>
</dbReference>
<name>A0A2J6PLL7_9HELO</name>
<dbReference type="Proteomes" id="UP000235672">
    <property type="component" value="Unassembled WGS sequence"/>
</dbReference>
<protein>
    <submittedName>
        <fullName evidence="1">Glutathione S-transferase</fullName>
    </submittedName>
</protein>
<dbReference type="STRING" id="1745343.A0A2J6PLL7"/>